<evidence type="ECO:0000256" key="1">
    <source>
        <dbReference type="SAM" id="SignalP"/>
    </source>
</evidence>
<accession>A0AAC9NYJ7</accession>
<evidence type="ECO:0000313" key="2">
    <source>
        <dbReference type="EMBL" id="APF36651.1"/>
    </source>
</evidence>
<dbReference type="RefSeq" id="WP_055460880.1">
    <property type="nucleotide sequence ID" value="NZ_CP018095.1"/>
</dbReference>
<dbReference type="Proteomes" id="UP000182703">
    <property type="component" value="Chromosome"/>
</dbReference>
<protein>
    <submittedName>
        <fullName evidence="2">Uncharacterized protein</fullName>
    </submittedName>
</protein>
<gene>
    <name evidence="2" type="ORF">BOQ54_04350</name>
</gene>
<organism evidence="2 3">
    <name type="scientific">Chelatococcus daeguensis</name>
    <dbReference type="NCBI Taxonomy" id="444444"/>
    <lineage>
        <taxon>Bacteria</taxon>
        <taxon>Pseudomonadati</taxon>
        <taxon>Pseudomonadota</taxon>
        <taxon>Alphaproteobacteria</taxon>
        <taxon>Hyphomicrobiales</taxon>
        <taxon>Chelatococcaceae</taxon>
        <taxon>Chelatococcus</taxon>
    </lineage>
</organism>
<keyword evidence="3" id="KW-1185">Reference proteome</keyword>
<feature type="chain" id="PRO_5041946546" evidence="1">
    <location>
        <begin position="24"/>
        <end position="137"/>
    </location>
</feature>
<dbReference type="KEGG" id="cdq:BOQ54_04350"/>
<proteinExistence type="predicted"/>
<reference evidence="2 3" key="1">
    <citation type="submission" date="2016-11" db="EMBL/GenBank/DDBJ databases">
        <title>Complete genome sequence of the aerobically denitrifying bacterium Chelatococcus daeguensis TAD1.</title>
        <authorList>
            <person name="Yang Y."/>
            <person name="Huang S."/>
            <person name="Lin E."/>
        </authorList>
    </citation>
    <scope>NUCLEOTIDE SEQUENCE [LARGE SCALE GENOMIC DNA]</scope>
    <source>
        <strain evidence="2 3">TAD1</strain>
    </source>
</reference>
<name>A0AAC9NYJ7_9HYPH</name>
<sequence length="137" mass="13740">MPASAVLPAALVLALAAAPGSLARDKGESPFAAADAPPAKPAACHEIRGLIRDAPDPDGAARIDFGAAGPLSLVEHDGALAYLGICAEPDVRVLCVTYSTNGMQPGDVVAVTGGYQRVDENLVILDPCLAARPGEGG</sequence>
<keyword evidence="1" id="KW-0732">Signal</keyword>
<evidence type="ECO:0000313" key="3">
    <source>
        <dbReference type="Proteomes" id="UP000182703"/>
    </source>
</evidence>
<feature type="signal peptide" evidence="1">
    <location>
        <begin position="1"/>
        <end position="23"/>
    </location>
</feature>
<dbReference type="EMBL" id="CP018095">
    <property type="protein sequence ID" value="APF36651.1"/>
    <property type="molecule type" value="Genomic_DNA"/>
</dbReference>
<dbReference type="AlphaFoldDB" id="A0AAC9NYJ7"/>